<dbReference type="EMBL" id="JANRHJ010000010">
    <property type="protein sequence ID" value="MCR8874325.1"/>
    <property type="molecule type" value="Genomic_DNA"/>
</dbReference>
<dbReference type="AlphaFoldDB" id="A0AAW5N820"/>
<evidence type="ECO:0000313" key="1">
    <source>
        <dbReference type="EMBL" id="MCR8874325.1"/>
    </source>
</evidence>
<gene>
    <name evidence="1" type="ORF">NW209_09915</name>
</gene>
<keyword evidence="2" id="KW-1185">Reference proteome</keyword>
<sequence>MKECIECGRNLPESKFRAYETKSGTHYTSRCRLCESRHTAERQKLIRRAGKLAPYTNEQLVDELRRRGAYIMYGSDFDSITTI</sequence>
<comment type="caution">
    <text evidence="1">The sequence shown here is derived from an EMBL/GenBank/DDBJ whole genome shotgun (WGS) entry which is preliminary data.</text>
</comment>
<dbReference type="RefSeq" id="WP_258335908.1">
    <property type="nucleotide sequence ID" value="NZ_JANRHJ010000010.1"/>
</dbReference>
<accession>A0AAW5N820</accession>
<protein>
    <submittedName>
        <fullName evidence="1">Uncharacterized protein</fullName>
    </submittedName>
</protein>
<name>A0AAW5N820_9BACT</name>
<evidence type="ECO:0000313" key="2">
    <source>
        <dbReference type="Proteomes" id="UP001204579"/>
    </source>
</evidence>
<dbReference type="Proteomes" id="UP001204579">
    <property type="component" value="Unassembled WGS sequence"/>
</dbReference>
<proteinExistence type="predicted"/>
<organism evidence="1 2">
    <name type="scientific">Phocaeicola barnesiae</name>
    <dbReference type="NCBI Taxonomy" id="376804"/>
    <lineage>
        <taxon>Bacteria</taxon>
        <taxon>Pseudomonadati</taxon>
        <taxon>Bacteroidota</taxon>
        <taxon>Bacteroidia</taxon>
        <taxon>Bacteroidales</taxon>
        <taxon>Bacteroidaceae</taxon>
        <taxon>Phocaeicola</taxon>
    </lineage>
</organism>
<reference evidence="1 2" key="1">
    <citation type="submission" date="2022-08" db="EMBL/GenBank/DDBJ databases">
        <authorList>
            <person name="Zeman M."/>
            <person name="Kubasova T."/>
        </authorList>
    </citation>
    <scope>NUCLEOTIDE SEQUENCE [LARGE SCALE GENOMIC DNA]</scope>
    <source>
        <strain evidence="1 2">ET62</strain>
    </source>
</reference>